<accession>B8I7F0</accession>
<reference evidence="1 2" key="1">
    <citation type="submission" date="2009-01" db="EMBL/GenBank/DDBJ databases">
        <title>Complete sequence of Clostridium cellulolyticum H10.</title>
        <authorList>
            <consortium name="US DOE Joint Genome Institute"/>
            <person name="Lucas S."/>
            <person name="Copeland A."/>
            <person name="Lapidus A."/>
            <person name="Glavina del Rio T."/>
            <person name="Dalin E."/>
            <person name="Tice H."/>
            <person name="Bruce D."/>
            <person name="Goodwin L."/>
            <person name="Pitluck S."/>
            <person name="Chertkov O."/>
            <person name="Saunders E."/>
            <person name="Brettin T."/>
            <person name="Detter J.C."/>
            <person name="Han C."/>
            <person name="Larimer F."/>
            <person name="Land M."/>
            <person name="Hauser L."/>
            <person name="Kyrpides N."/>
            <person name="Ivanova N."/>
            <person name="Zhou J."/>
            <person name="Richardson P."/>
        </authorList>
    </citation>
    <scope>NUCLEOTIDE SEQUENCE [LARGE SCALE GENOMIC DNA]</scope>
    <source>
        <strain evidence="2">ATCC 35319 / DSM 5812 / JCM 6584 / H10</strain>
    </source>
</reference>
<dbReference type="STRING" id="394503.Ccel_2710"/>
<dbReference type="Proteomes" id="UP000001349">
    <property type="component" value="Chromosome"/>
</dbReference>
<keyword evidence="2" id="KW-1185">Reference proteome</keyword>
<dbReference type="InterPro" id="IPR046905">
    <property type="entry name" value="ABC-3C_MC1"/>
</dbReference>
<sequence length="181" mass="21421">MSFEEYKQGVLALNCEDNTEWINKVTCWIDKEPGYNIYIFQVIVEGENDLEKYYETITAAIATEFQINLKKTIEKWNIYLVFECKKRISEELKQKIEQDKYSTRKMVWDSLNEKELGDKDYIKDRLLYLYIDAKSPVEEIPLLEKVKSIDFNLYRAIENTDKDINTQIAIYLGGDLNGQKD</sequence>
<proteinExistence type="predicted"/>
<dbReference type="AlphaFoldDB" id="B8I7F0"/>
<protein>
    <submittedName>
        <fullName evidence="1">Uncharacterized protein</fullName>
    </submittedName>
</protein>
<dbReference type="eggNOG" id="ENOG5033ISN">
    <property type="taxonomic scope" value="Bacteria"/>
</dbReference>
<evidence type="ECO:0000313" key="2">
    <source>
        <dbReference type="Proteomes" id="UP000001349"/>
    </source>
</evidence>
<dbReference type="Pfam" id="PF20289">
    <property type="entry name" value="MComp1"/>
    <property type="match status" value="1"/>
</dbReference>
<name>B8I7F0_RUMCH</name>
<gene>
    <name evidence="1" type="ordered locus">Ccel_2710</name>
</gene>
<dbReference type="RefSeq" id="WP_015926093.1">
    <property type="nucleotide sequence ID" value="NC_011898.1"/>
</dbReference>
<organism evidence="1 2">
    <name type="scientific">Ruminiclostridium cellulolyticum (strain ATCC 35319 / DSM 5812 / JCM 6584 / H10)</name>
    <name type="common">Clostridium cellulolyticum</name>
    <dbReference type="NCBI Taxonomy" id="394503"/>
    <lineage>
        <taxon>Bacteria</taxon>
        <taxon>Bacillati</taxon>
        <taxon>Bacillota</taxon>
        <taxon>Clostridia</taxon>
        <taxon>Eubacteriales</taxon>
        <taxon>Oscillospiraceae</taxon>
        <taxon>Ruminiclostridium</taxon>
    </lineage>
</organism>
<dbReference type="EMBL" id="CP001348">
    <property type="protein sequence ID" value="ACL77021.1"/>
    <property type="molecule type" value="Genomic_DNA"/>
</dbReference>
<dbReference type="OrthoDB" id="2083773at2"/>
<dbReference type="HOGENOM" id="CLU_1458483_0_0_9"/>
<evidence type="ECO:0000313" key="1">
    <source>
        <dbReference type="EMBL" id="ACL77021.1"/>
    </source>
</evidence>
<dbReference type="KEGG" id="cce:Ccel_2710"/>